<reference evidence="1 2" key="1">
    <citation type="submission" date="2018-07" db="EMBL/GenBank/DDBJ databases">
        <title>Genomic Encyclopedia of Type Strains, Phase III (KMG-III): the genomes of soil and plant-associated and newly described type strains.</title>
        <authorList>
            <person name="Whitman W."/>
        </authorList>
    </citation>
    <scope>NUCLEOTIDE SEQUENCE [LARGE SCALE GENOMIC DNA]</scope>
    <source>
        <strain evidence="1 2">CECT 7506</strain>
    </source>
</reference>
<dbReference type="PANTHER" id="PTHR43610">
    <property type="entry name" value="BLL6696 PROTEIN"/>
    <property type="match status" value="1"/>
</dbReference>
<dbReference type="Proteomes" id="UP000252415">
    <property type="component" value="Unassembled WGS sequence"/>
</dbReference>
<organism evidence="1 2">
    <name type="scientific">Paenibacillus prosopidis</name>
    <dbReference type="NCBI Taxonomy" id="630520"/>
    <lineage>
        <taxon>Bacteria</taxon>
        <taxon>Bacillati</taxon>
        <taxon>Bacillota</taxon>
        <taxon>Bacilli</taxon>
        <taxon>Bacillales</taxon>
        <taxon>Paenibacillaceae</taxon>
        <taxon>Paenibacillus</taxon>
    </lineage>
</organism>
<sequence>MLTFAFEKLNFNRVQFSVDTDNLRSQKAVLKLGAKQEGIFRSNYINAKGEPRDDVYFSIIKSEWPGIKLLCLVSLLHESVLYISHYYAHGYDSAMTIPFK</sequence>
<dbReference type="AlphaFoldDB" id="A0A368W349"/>
<dbReference type="PANTHER" id="PTHR43610:SF1">
    <property type="entry name" value="N-ACETYLTRANSFERASE DOMAIN-CONTAINING PROTEIN"/>
    <property type="match status" value="1"/>
</dbReference>
<gene>
    <name evidence="1" type="ORF">DFP97_1045</name>
</gene>
<evidence type="ECO:0000313" key="1">
    <source>
        <dbReference type="EMBL" id="RCW49349.1"/>
    </source>
</evidence>
<protein>
    <recommendedName>
        <fullName evidence="3">Acetyltransferase (GNAT) family protein</fullName>
    </recommendedName>
</protein>
<proteinExistence type="predicted"/>
<dbReference type="InterPro" id="IPR016181">
    <property type="entry name" value="Acyl_CoA_acyltransferase"/>
</dbReference>
<dbReference type="SUPFAM" id="SSF55729">
    <property type="entry name" value="Acyl-CoA N-acyltransferases (Nat)"/>
    <property type="match status" value="1"/>
</dbReference>
<accession>A0A368W349</accession>
<evidence type="ECO:0000313" key="2">
    <source>
        <dbReference type="Proteomes" id="UP000252415"/>
    </source>
</evidence>
<comment type="caution">
    <text evidence="1">The sequence shown here is derived from an EMBL/GenBank/DDBJ whole genome shotgun (WGS) entry which is preliminary data.</text>
</comment>
<dbReference type="Gene3D" id="3.40.630.30">
    <property type="match status" value="1"/>
</dbReference>
<dbReference type="RefSeq" id="WP_342773255.1">
    <property type="nucleotide sequence ID" value="NZ_QPJD01000004.1"/>
</dbReference>
<keyword evidence="2" id="KW-1185">Reference proteome</keyword>
<name>A0A368W349_9BACL</name>
<evidence type="ECO:0008006" key="3">
    <source>
        <dbReference type="Google" id="ProtNLM"/>
    </source>
</evidence>
<dbReference type="EMBL" id="QPJD01000004">
    <property type="protein sequence ID" value="RCW49349.1"/>
    <property type="molecule type" value="Genomic_DNA"/>
</dbReference>